<dbReference type="AlphaFoldDB" id="A0A9N7V7N9"/>
<organism evidence="2 3">
    <name type="scientific">Pleuronectes platessa</name>
    <name type="common">European plaice</name>
    <dbReference type="NCBI Taxonomy" id="8262"/>
    <lineage>
        <taxon>Eukaryota</taxon>
        <taxon>Metazoa</taxon>
        <taxon>Chordata</taxon>
        <taxon>Craniata</taxon>
        <taxon>Vertebrata</taxon>
        <taxon>Euteleostomi</taxon>
        <taxon>Actinopterygii</taxon>
        <taxon>Neopterygii</taxon>
        <taxon>Teleostei</taxon>
        <taxon>Neoteleostei</taxon>
        <taxon>Acanthomorphata</taxon>
        <taxon>Carangaria</taxon>
        <taxon>Pleuronectiformes</taxon>
        <taxon>Pleuronectoidei</taxon>
        <taxon>Pleuronectidae</taxon>
        <taxon>Pleuronectes</taxon>
    </lineage>
</organism>
<evidence type="ECO:0000256" key="1">
    <source>
        <dbReference type="SAM" id="MobiDB-lite"/>
    </source>
</evidence>
<dbReference type="EMBL" id="CADEAL010003336">
    <property type="protein sequence ID" value="CAB1444378.1"/>
    <property type="molecule type" value="Genomic_DNA"/>
</dbReference>
<dbReference type="Proteomes" id="UP001153269">
    <property type="component" value="Unassembled WGS sequence"/>
</dbReference>
<protein>
    <submittedName>
        <fullName evidence="2">Uncharacterized protein</fullName>
    </submittedName>
</protein>
<gene>
    <name evidence="2" type="ORF">PLEPLA_LOCUS32094</name>
</gene>
<evidence type="ECO:0000313" key="2">
    <source>
        <dbReference type="EMBL" id="CAB1444378.1"/>
    </source>
</evidence>
<comment type="caution">
    <text evidence="2">The sequence shown here is derived from an EMBL/GenBank/DDBJ whole genome shotgun (WGS) entry which is preliminary data.</text>
</comment>
<sequence>MTSSKWKPGQANSLSLWRPLNKQAGYRITNICLTPLQKVFCWRACRKRELFRKTTPTASSPDLTDVLRPLKPTCKLHSSQAALDPGLTATLIISQSDRVAGPACLSPVLNHSIIAEAAAGGGGGGGGGGRGGGGRRSEISLFPY</sequence>
<accession>A0A9N7V7N9</accession>
<proteinExistence type="predicted"/>
<keyword evidence="3" id="KW-1185">Reference proteome</keyword>
<evidence type="ECO:0000313" key="3">
    <source>
        <dbReference type="Proteomes" id="UP001153269"/>
    </source>
</evidence>
<name>A0A9N7V7N9_PLEPL</name>
<feature type="region of interest" description="Disordered" evidence="1">
    <location>
        <begin position="120"/>
        <end position="144"/>
    </location>
</feature>
<reference evidence="2" key="1">
    <citation type="submission" date="2020-03" db="EMBL/GenBank/DDBJ databases">
        <authorList>
            <person name="Weist P."/>
        </authorList>
    </citation>
    <scope>NUCLEOTIDE SEQUENCE</scope>
</reference>
<feature type="compositionally biased region" description="Gly residues" evidence="1">
    <location>
        <begin position="120"/>
        <end position="134"/>
    </location>
</feature>